<accession>A0A0C3NRM4</accession>
<dbReference type="OrthoDB" id="2322499at2759"/>
<name>A0A0C3NRM4_PHLG1</name>
<sequence length="646" mass="75258">MSGGRRRHRGCDRLTQLPVDIVVEIVHHLAPIDLLHLARTDKTLRGFLLSRTSEPLWRTARKNVEGLPTCPQHMSEPAYANLAFGNQCHKCAKSGIKSALWPLSVRYCPTCKPTMIVKCQNECIYGDTCDDAVIPHAHDRTLEAHYHHLPDAVWMEKKGMKLSKKQREARKTMTREIMEHAAECEAWQQNLANLRRIELCELRERAIDEIEEKLREMGYGEDLDYIASRGASDEVNDILYEHADWVWTRKEKLTEKVWQRIRPYFISLVENIRQRRVREETLQVVTQRCDIFLSLYRHWWAEQDDRNVIPPWNEALWRDAVVDILLRPNDVEVTPDDFEPLQAYFTEWAVQWRERRDNELRKIVSDSSEFMGKIPEDVDPLYLAAAVFDCDGCRNGMGYTHMLPPLYPSILVHRCLCMPYLGSEASDNPICHAIEVIAVTGGQPFCHQRWDPRRLCIGKLHRRAVDIIKACEKDPITTTQTDMDELDVWFWCETCDKAGISDAREVMRWRDTFHHAATHDFMGDADAYLPPKWSVMSGPIVNQIKEFERAAAPHFEQEWMAETSTDWYSCTHCEMSELGLPELRDHITTEHSIPQTNIGPRDYHIHADSELYKPRPIHLLRPRPLEALSSREKRLLDNSKAFICEF</sequence>
<evidence type="ECO:0000313" key="3">
    <source>
        <dbReference type="EMBL" id="KIP07824.1"/>
    </source>
</evidence>
<proteinExistence type="predicted"/>
<evidence type="ECO:0000313" key="4">
    <source>
        <dbReference type="Proteomes" id="UP000053257"/>
    </source>
</evidence>
<evidence type="ECO:0000259" key="2">
    <source>
        <dbReference type="PROSITE" id="PS50181"/>
    </source>
</evidence>
<keyword evidence="4" id="KW-1185">Reference proteome</keyword>
<feature type="coiled-coil region" evidence="1">
    <location>
        <begin position="170"/>
        <end position="197"/>
    </location>
</feature>
<dbReference type="STRING" id="745531.A0A0C3NRM4"/>
<dbReference type="Proteomes" id="UP000053257">
    <property type="component" value="Unassembled WGS sequence"/>
</dbReference>
<dbReference type="EMBL" id="KN840490">
    <property type="protein sequence ID" value="KIP07824.1"/>
    <property type="molecule type" value="Genomic_DNA"/>
</dbReference>
<feature type="domain" description="F-box" evidence="2">
    <location>
        <begin position="11"/>
        <end position="60"/>
    </location>
</feature>
<reference evidence="3 4" key="1">
    <citation type="journal article" date="2014" name="PLoS Genet.">
        <title>Analysis of the Phlebiopsis gigantea genome, transcriptome and secretome provides insight into its pioneer colonization strategies of wood.</title>
        <authorList>
            <person name="Hori C."/>
            <person name="Ishida T."/>
            <person name="Igarashi K."/>
            <person name="Samejima M."/>
            <person name="Suzuki H."/>
            <person name="Master E."/>
            <person name="Ferreira P."/>
            <person name="Ruiz-Duenas F.J."/>
            <person name="Held B."/>
            <person name="Canessa P."/>
            <person name="Larrondo L.F."/>
            <person name="Schmoll M."/>
            <person name="Druzhinina I.S."/>
            <person name="Kubicek C.P."/>
            <person name="Gaskell J.A."/>
            <person name="Kersten P."/>
            <person name="St John F."/>
            <person name="Glasner J."/>
            <person name="Sabat G."/>
            <person name="Splinter BonDurant S."/>
            <person name="Syed K."/>
            <person name="Yadav J."/>
            <person name="Mgbeahuruike A.C."/>
            <person name="Kovalchuk A."/>
            <person name="Asiegbu F.O."/>
            <person name="Lackner G."/>
            <person name="Hoffmeister D."/>
            <person name="Rencoret J."/>
            <person name="Gutierrez A."/>
            <person name="Sun H."/>
            <person name="Lindquist E."/>
            <person name="Barry K."/>
            <person name="Riley R."/>
            <person name="Grigoriev I.V."/>
            <person name="Henrissat B."/>
            <person name="Kues U."/>
            <person name="Berka R.M."/>
            <person name="Martinez A.T."/>
            <person name="Covert S.F."/>
            <person name="Blanchette R.A."/>
            <person name="Cullen D."/>
        </authorList>
    </citation>
    <scope>NUCLEOTIDE SEQUENCE [LARGE SCALE GENOMIC DNA]</scope>
    <source>
        <strain evidence="3 4">11061_1 CR5-6</strain>
    </source>
</reference>
<organism evidence="3 4">
    <name type="scientific">Phlebiopsis gigantea (strain 11061_1 CR5-6)</name>
    <name type="common">White-rot fungus</name>
    <name type="synonym">Peniophora gigantea</name>
    <dbReference type="NCBI Taxonomy" id="745531"/>
    <lineage>
        <taxon>Eukaryota</taxon>
        <taxon>Fungi</taxon>
        <taxon>Dikarya</taxon>
        <taxon>Basidiomycota</taxon>
        <taxon>Agaricomycotina</taxon>
        <taxon>Agaricomycetes</taxon>
        <taxon>Polyporales</taxon>
        <taxon>Phanerochaetaceae</taxon>
        <taxon>Phlebiopsis</taxon>
    </lineage>
</organism>
<dbReference type="SUPFAM" id="SSF81383">
    <property type="entry name" value="F-box domain"/>
    <property type="match status" value="1"/>
</dbReference>
<dbReference type="AlphaFoldDB" id="A0A0C3NRM4"/>
<protein>
    <recommendedName>
        <fullName evidence="2">F-box domain-containing protein</fullName>
    </recommendedName>
</protein>
<dbReference type="HOGENOM" id="CLU_010790_2_1_1"/>
<dbReference type="InterPro" id="IPR001810">
    <property type="entry name" value="F-box_dom"/>
</dbReference>
<evidence type="ECO:0000256" key="1">
    <source>
        <dbReference type="SAM" id="Coils"/>
    </source>
</evidence>
<dbReference type="InterPro" id="IPR036047">
    <property type="entry name" value="F-box-like_dom_sf"/>
</dbReference>
<dbReference type="PROSITE" id="PS50181">
    <property type="entry name" value="FBOX"/>
    <property type="match status" value="1"/>
</dbReference>
<gene>
    <name evidence="3" type="ORF">PHLGIDRAFT_127414</name>
</gene>
<keyword evidence="1" id="KW-0175">Coiled coil</keyword>